<evidence type="ECO:0000313" key="5">
    <source>
        <dbReference type="Proteomes" id="UP000030021"/>
    </source>
</evidence>
<dbReference type="RefSeq" id="WP_037273704.1">
    <property type="nucleotide sequence ID" value="NZ_KN293980.1"/>
</dbReference>
<dbReference type="InterPro" id="IPR001509">
    <property type="entry name" value="Epimerase_deHydtase"/>
</dbReference>
<comment type="caution">
    <text evidence="4">The sequence shown here is derived from an EMBL/GenBank/DDBJ whole genome shotgun (WGS) entry which is preliminary data.</text>
</comment>
<dbReference type="PANTHER" id="PTHR43103:SF3">
    <property type="entry name" value="ADP-L-GLYCERO-D-MANNO-HEPTOSE-6-EPIMERASE"/>
    <property type="match status" value="1"/>
</dbReference>
<keyword evidence="1" id="KW-0521">NADP</keyword>
<dbReference type="Gene3D" id="3.90.25.10">
    <property type="entry name" value="UDP-galactose 4-epimerase, domain 1"/>
    <property type="match status" value="1"/>
</dbReference>
<keyword evidence="2" id="KW-0119">Carbohydrate metabolism</keyword>
<dbReference type="NCBIfam" id="NF043036">
    <property type="entry name" value="ErythonDh"/>
    <property type="match status" value="1"/>
</dbReference>
<evidence type="ECO:0000313" key="4">
    <source>
        <dbReference type="EMBL" id="KGM87737.1"/>
    </source>
</evidence>
<dbReference type="Pfam" id="PF01370">
    <property type="entry name" value="Epimerase"/>
    <property type="match status" value="1"/>
</dbReference>
<proteinExistence type="predicted"/>
<reference evidence="4 5" key="1">
    <citation type="submission" date="2013-01" db="EMBL/GenBank/DDBJ databases">
        <authorList>
            <person name="Fiebig A."/>
            <person name="Goeker M."/>
            <person name="Klenk H.-P.P."/>
        </authorList>
    </citation>
    <scope>NUCLEOTIDE SEQUENCE [LARGE SCALE GENOMIC DNA]</scope>
    <source>
        <strain evidence="4 5">DSM 17069</strain>
    </source>
</reference>
<feature type="domain" description="NAD-dependent epimerase/dehydratase" evidence="3">
    <location>
        <begin position="3"/>
        <end position="209"/>
    </location>
</feature>
<dbReference type="PANTHER" id="PTHR43103">
    <property type="entry name" value="NUCLEOSIDE-DIPHOSPHATE-SUGAR EPIMERASE"/>
    <property type="match status" value="1"/>
</dbReference>
<accession>A0A0A0HIT7</accession>
<name>A0A0A0HIT7_9RHOB</name>
<evidence type="ECO:0000259" key="3">
    <source>
        <dbReference type="Pfam" id="PF01370"/>
    </source>
</evidence>
<dbReference type="InterPro" id="IPR036291">
    <property type="entry name" value="NAD(P)-bd_dom_sf"/>
</dbReference>
<dbReference type="AlphaFoldDB" id="A0A0A0HIT7"/>
<protein>
    <submittedName>
        <fullName evidence="4">Nucleoside-diphosphate-sugar epimerase</fullName>
    </submittedName>
</protein>
<sequence>MRILVTGAAGFIGQRVVRALSERDSLIVDGQERRIAAILATDIAEAALQGLAQSCRRVHAVPGPLDSPAILARIVEDAPELVIHLAGVVSGQAEEDYALGMAVNLQSTIALIDACRSLRKPPVFVFSSSVAVFSCADNDTISEDTLPAPLSSYGTQKLMGELLVRDASRKGFIKGRALRYPTIAVRAGKPNRAASGFASGIIREPLAGMAAELPVGRDLRMHLASPAKAQDYTMTAIALAQSDLGLETTVTLPGISVTVGAMLTALEALAGSEVAARVTEQPDAAIERIVTTWPGQIITPRAEALGFAPNRDFSEIVREYMESLTTD</sequence>
<evidence type="ECO:0000256" key="1">
    <source>
        <dbReference type="ARBA" id="ARBA00022857"/>
    </source>
</evidence>
<dbReference type="GO" id="GO:0016491">
    <property type="term" value="F:oxidoreductase activity"/>
    <property type="evidence" value="ECO:0007669"/>
    <property type="project" value="InterPro"/>
</dbReference>
<dbReference type="EMBL" id="AONH01000013">
    <property type="protein sequence ID" value="KGM87737.1"/>
    <property type="molecule type" value="Genomic_DNA"/>
</dbReference>
<dbReference type="SUPFAM" id="SSF51735">
    <property type="entry name" value="NAD(P)-binding Rossmann-fold domains"/>
    <property type="match status" value="1"/>
</dbReference>
<dbReference type="OrthoDB" id="9801056at2"/>
<gene>
    <name evidence="4" type="ORF">rosmuc_02474</name>
</gene>
<dbReference type="InterPro" id="IPR050005">
    <property type="entry name" value="DenD"/>
</dbReference>
<evidence type="ECO:0000256" key="2">
    <source>
        <dbReference type="ARBA" id="ARBA00023277"/>
    </source>
</evidence>
<organism evidence="4 5">
    <name type="scientific">Roseovarius mucosus DSM 17069</name>
    <dbReference type="NCBI Taxonomy" id="1288298"/>
    <lineage>
        <taxon>Bacteria</taxon>
        <taxon>Pseudomonadati</taxon>
        <taxon>Pseudomonadota</taxon>
        <taxon>Alphaproteobacteria</taxon>
        <taxon>Rhodobacterales</taxon>
        <taxon>Roseobacteraceae</taxon>
        <taxon>Roseovarius</taxon>
    </lineage>
</organism>
<dbReference type="HOGENOM" id="CLU_007383_19_0_5"/>
<dbReference type="eggNOG" id="COG0451">
    <property type="taxonomic scope" value="Bacteria"/>
</dbReference>
<dbReference type="Proteomes" id="UP000030021">
    <property type="component" value="Unassembled WGS sequence"/>
</dbReference>
<dbReference type="STRING" id="215743.ROSMUCSMR3_03161"/>
<dbReference type="Gene3D" id="3.40.50.720">
    <property type="entry name" value="NAD(P)-binding Rossmann-like Domain"/>
    <property type="match status" value="1"/>
</dbReference>
<dbReference type="PATRIC" id="fig|1288298.3.peg.2487"/>